<keyword evidence="4" id="KW-1185">Reference proteome</keyword>
<gene>
    <name evidence="3" type="ORF">DX908_12140</name>
</gene>
<organism evidence="3 4">
    <name type="scientific">Parvularcula marina</name>
    <dbReference type="NCBI Taxonomy" id="2292771"/>
    <lineage>
        <taxon>Bacteria</taxon>
        <taxon>Pseudomonadati</taxon>
        <taxon>Pseudomonadota</taxon>
        <taxon>Alphaproteobacteria</taxon>
        <taxon>Parvularculales</taxon>
        <taxon>Parvularculaceae</taxon>
        <taxon>Parvularcula</taxon>
    </lineage>
</organism>
<dbReference type="PANTHER" id="PTHR43606:SF2">
    <property type="entry name" value="ALKALINE PHOSPHATASE FAMILY PROTEIN (AFU_ORTHOLOGUE AFUA_5G03860)"/>
    <property type="match status" value="1"/>
</dbReference>
<comment type="caution">
    <text evidence="3">The sequence shown here is derived from an EMBL/GenBank/DDBJ whole genome shotgun (WGS) entry which is preliminary data.</text>
</comment>
<dbReference type="InParanoid" id="A0A371RKG3"/>
<name>A0A371RKG3_9PROT</name>
<evidence type="ECO:0000259" key="2">
    <source>
        <dbReference type="Pfam" id="PF16655"/>
    </source>
</evidence>
<dbReference type="InterPro" id="IPR018946">
    <property type="entry name" value="PhoD-like_MPP"/>
</dbReference>
<dbReference type="Pfam" id="PF16655">
    <property type="entry name" value="PhoD_N"/>
    <property type="match status" value="1"/>
</dbReference>
<feature type="domain" description="PhoD-like phosphatase metallophosphatase" evidence="1">
    <location>
        <begin position="162"/>
        <end position="546"/>
    </location>
</feature>
<dbReference type="Proteomes" id="UP000264589">
    <property type="component" value="Unassembled WGS sequence"/>
</dbReference>
<dbReference type="InterPro" id="IPR029052">
    <property type="entry name" value="Metallo-depent_PP-like"/>
</dbReference>
<dbReference type="InterPro" id="IPR038607">
    <property type="entry name" value="PhoD-like_sf"/>
</dbReference>
<evidence type="ECO:0000313" key="3">
    <source>
        <dbReference type="EMBL" id="RFB05949.1"/>
    </source>
</evidence>
<evidence type="ECO:0000313" key="4">
    <source>
        <dbReference type="Proteomes" id="UP000264589"/>
    </source>
</evidence>
<dbReference type="EMBL" id="QUQO01000001">
    <property type="protein sequence ID" value="RFB05949.1"/>
    <property type="molecule type" value="Genomic_DNA"/>
</dbReference>
<proteinExistence type="predicted"/>
<feature type="domain" description="Phospholipase D N-terminal" evidence="2">
    <location>
        <begin position="64"/>
        <end position="152"/>
    </location>
</feature>
<dbReference type="InterPro" id="IPR052900">
    <property type="entry name" value="Phospholipid_Metab_Enz"/>
</dbReference>
<dbReference type="CDD" id="cd07389">
    <property type="entry name" value="MPP_PhoD"/>
    <property type="match status" value="1"/>
</dbReference>
<reference evidence="3 4" key="1">
    <citation type="submission" date="2018-08" db="EMBL/GenBank/DDBJ databases">
        <title>Parvularcula sp. SM1705, isolated from surface water of the South Sea China.</title>
        <authorList>
            <person name="Sun L."/>
        </authorList>
    </citation>
    <scope>NUCLEOTIDE SEQUENCE [LARGE SCALE GENOMIC DNA]</scope>
    <source>
        <strain evidence="3 4">SM1705</strain>
    </source>
</reference>
<dbReference type="InterPro" id="IPR032093">
    <property type="entry name" value="PhoD_N"/>
</dbReference>
<dbReference type="PROSITE" id="PS51318">
    <property type="entry name" value="TAT"/>
    <property type="match status" value="1"/>
</dbReference>
<sequence length="594" mass="66572">MPLLLPNRHKGLLKRRQFREDGFMRISRRQALMGTLAGGLSACASTGGKMFTGLAPATSAAFRHGVASGDPARESVVLWTRVTTEDQGTLPVTVEIAADPAFGQIIRTIATEASPARDHTVKVVPDALEPGRTYFYRFLAAGETSPTGRTRTLPENAEAVKFAVMSCSNYPFGYFNAYDHMARRDDIDAMIHLGDYIYEYSSDAYGGDTGRELGRDHSPLHEIVTLDDYRKRHAQYKADPGSRAAHAMHPIIPIWDDHETSNNSWEGGAQNHQPDSEGTWDDRRTAALIAYYEWMPVREPEPGKSREALFRDFDWGGFLSLSAIETRLFARGQQLEYSEIVPGLKTPEDIERFKREVLNNPSREMMGRVQLDYFEKVFKRSVAAGQTWRVVANQIIMARVFAPNLKDRVSEEKIVELEKEWDQVRAFIEFSTLGLPYNLDAWDGYPAARERFYNVARSAGARDLIVLTGDTHEAWGNDLYADDDTRMGVELGTTSVTSPGGSKYLGTAAFDYSLLLRKENRDVRFHDPLHHGYFTLELNGDEGRVDYVGLSTILSPQYEATTVASLDLIRRGGSVEFGAKRGLGFKERVVFAAH</sequence>
<dbReference type="Gene3D" id="2.60.40.380">
    <property type="entry name" value="Purple acid phosphatase-like, N-terminal"/>
    <property type="match status" value="1"/>
</dbReference>
<evidence type="ECO:0000259" key="1">
    <source>
        <dbReference type="Pfam" id="PF09423"/>
    </source>
</evidence>
<protein>
    <submittedName>
        <fullName evidence="3">Alkaline phosphatase</fullName>
    </submittedName>
</protein>
<dbReference type="SUPFAM" id="SSF56300">
    <property type="entry name" value="Metallo-dependent phosphatases"/>
    <property type="match status" value="1"/>
</dbReference>
<accession>A0A371RKG3</accession>
<dbReference type="Pfam" id="PF09423">
    <property type="entry name" value="PhoD"/>
    <property type="match status" value="1"/>
</dbReference>
<dbReference type="Gene3D" id="3.60.21.70">
    <property type="entry name" value="PhoD-like phosphatase"/>
    <property type="match status" value="1"/>
</dbReference>
<dbReference type="PANTHER" id="PTHR43606">
    <property type="entry name" value="PHOSPHATASE, PUTATIVE (AFU_ORTHOLOGUE AFUA_6G08710)-RELATED"/>
    <property type="match status" value="1"/>
</dbReference>
<dbReference type="InterPro" id="IPR006311">
    <property type="entry name" value="TAT_signal"/>
</dbReference>
<dbReference type="AlphaFoldDB" id="A0A371RKG3"/>